<keyword evidence="1" id="KW-0812">Transmembrane</keyword>
<keyword evidence="1" id="KW-1133">Transmembrane helix</keyword>
<feature type="transmembrane region" description="Helical" evidence="1">
    <location>
        <begin position="84"/>
        <end position="102"/>
    </location>
</feature>
<comment type="caution">
    <text evidence="2">The sequence shown here is derived from an EMBL/GenBank/DDBJ whole genome shotgun (WGS) entry which is preliminary data.</text>
</comment>
<organism evidence="2 3">
    <name type="scientific">Chryseotalea sanaruensis</name>
    <dbReference type="NCBI Taxonomy" id="2482724"/>
    <lineage>
        <taxon>Bacteria</taxon>
        <taxon>Pseudomonadati</taxon>
        <taxon>Bacteroidota</taxon>
        <taxon>Cytophagia</taxon>
        <taxon>Cytophagales</taxon>
        <taxon>Chryseotaleaceae</taxon>
        <taxon>Chryseotalea</taxon>
    </lineage>
</organism>
<proteinExistence type="predicted"/>
<dbReference type="Proteomes" id="UP000288227">
    <property type="component" value="Unassembled WGS sequence"/>
</dbReference>
<name>A0A401UD54_9BACT</name>
<dbReference type="AlphaFoldDB" id="A0A401UD54"/>
<sequence length="141" mass="15917">MGDGKKLFNNHFNPLNAKLMLGLFLIYFIGKNYYELAEKFGRSKWGFAILGVFIYYFGTFTSGIFFGVLAEAGVTNFFMELPELALSLLAIPFGIAACWGVYKLLAKQWSNQATENDNGLLDSDLIRNSQQDSNQTRNENM</sequence>
<keyword evidence="3" id="KW-1185">Reference proteome</keyword>
<feature type="transmembrane region" description="Helical" evidence="1">
    <location>
        <begin position="46"/>
        <end position="69"/>
    </location>
</feature>
<evidence type="ECO:0000256" key="1">
    <source>
        <dbReference type="SAM" id="Phobius"/>
    </source>
</evidence>
<feature type="transmembrane region" description="Helical" evidence="1">
    <location>
        <begin position="15"/>
        <end position="34"/>
    </location>
</feature>
<evidence type="ECO:0000313" key="3">
    <source>
        <dbReference type="Proteomes" id="UP000288227"/>
    </source>
</evidence>
<evidence type="ECO:0000313" key="2">
    <source>
        <dbReference type="EMBL" id="GCC52809.1"/>
    </source>
</evidence>
<accession>A0A401UD54</accession>
<gene>
    <name evidence="2" type="ORF">SanaruYs_30480</name>
</gene>
<protein>
    <submittedName>
        <fullName evidence="2">Uncharacterized protein</fullName>
    </submittedName>
</protein>
<keyword evidence="1" id="KW-0472">Membrane</keyword>
<reference evidence="2 3" key="1">
    <citation type="submission" date="2018-11" db="EMBL/GenBank/DDBJ databases">
        <title>Chryseotalea sanarue gen. nov., sp., nov., a member of the family Cytophagaceae, isolated from a brackish lake in Hamamatsu Japan.</title>
        <authorList>
            <person name="Maejima Y."/>
            <person name="Iino T."/>
            <person name="Muraguchi Y."/>
            <person name="Fukuda K."/>
            <person name="Ohkuma M."/>
            <person name="Moriuchi R."/>
            <person name="Dohra H."/>
            <person name="Kimbara K."/>
            <person name="Shintani M."/>
        </authorList>
    </citation>
    <scope>NUCLEOTIDE SEQUENCE [LARGE SCALE GENOMIC DNA]</scope>
    <source>
        <strain evidence="2 3">Ys</strain>
    </source>
</reference>
<dbReference type="EMBL" id="BHXQ01000005">
    <property type="protein sequence ID" value="GCC52809.1"/>
    <property type="molecule type" value="Genomic_DNA"/>
</dbReference>